<accession>A0ABS8Z5S0</accession>
<proteinExistence type="predicted"/>
<evidence type="ECO:0000313" key="1">
    <source>
        <dbReference type="EMBL" id="MCE7003195.1"/>
    </source>
</evidence>
<comment type="caution">
    <text evidence="1">The sequence shown here is derived from an EMBL/GenBank/DDBJ whole genome shotgun (WGS) entry which is preliminary data.</text>
</comment>
<evidence type="ECO:0000313" key="2">
    <source>
        <dbReference type="Proteomes" id="UP001521150"/>
    </source>
</evidence>
<keyword evidence="2" id="KW-1185">Reference proteome</keyword>
<protein>
    <submittedName>
        <fullName evidence="1">Uncharacterized protein</fullName>
    </submittedName>
</protein>
<dbReference type="EMBL" id="JAJVCN010000001">
    <property type="protein sequence ID" value="MCE7003195.1"/>
    <property type="molecule type" value="Genomic_DNA"/>
</dbReference>
<name>A0ABS8Z5S0_9PSEU</name>
<sequence length="262" mass="29476">MAGTSRPINSANAYIDAQFVVAPKDFPVLGRTIVVNPNLTPLTVGEEPVRHIPAFSSTVLVDTTIEQGDSVLLFRVLDEDNMADIVNQPDWSLFADLLPGFPRSTQLYRGPVDQIGTIEFDPDIALAPTRQIPPSRGALAFTLPEGSDKTGNSRTFRISVNLWFAPAGTDCAIHNVHEFIEIHSQIHGYGRMQKFKQRDHSTLYEDQLMSPGHTPPVPFSPHQAGRRVHLPVAPVPSRHRLRLARRRVPRRLSYRKERRQLW</sequence>
<reference evidence="1 2" key="1">
    <citation type="submission" date="2021-12" db="EMBL/GenBank/DDBJ databases">
        <title>Genome sequence of Kibdelosporangium philippinense ATCC 49844.</title>
        <authorList>
            <person name="Fedorov E.A."/>
            <person name="Omeragic M."/>
            <person name="Shalygina K.F."/>
            <person name="Maclea K.S."/>
        </authorList>
    </citation>
    <scope>NUCLEOTIDE SEQUENCE [LARGE SCALE GENOMIC DNA]</scope>
    <source>
        <strain evidence="1 2">ATCC 49844</strain>
    </source>
</reference>
<dbReference type="Proteomes" id="UP001521150">
    <property type="component" value="Unassembled WGS sequence"/>
</dbReference>
<gene>
    <name evidence="1" type="ORF">LWC34_10180</name>
</gene>
<organism evidence="1 2">
    <name type="scientific">Kibdelosporangium philippinense</name>
    <dbReference type="NCBI Taxonomy" id="211113"/>
    <lineage>
        <taxon>Bacteria</taxon>
        <taxon>Bacillati</taxon>
        <taxon>Actinomycetota</taxon>
        <taxon>Actinomycetes</taxon>
        <taxon>Pseudonocardiales</taxon>
        <taxon>Pseudonocardiaceae</taxon>
        <taxon>Kibdelosporangium</taxon>
    </lineage>
</organism>
<dbReference type="RefSeq" id="WP_233724748.1">
    <property type="nucleotide sequence ID" value="NZ_JAJVCN010000001.1"/>
</dbReference>